<dbReference type="PANTHER" id="PTHR33490">
    <property type="entry name" value="BLR5614 PROTEIN-RELATED"/>
    <property type="match status" value="1"/>
</dbReference>
<dbReference type="InterPro" id="IPR038765">
    <property type="entry name" value="Papain-like_cys_pep_sf"/>
</dbReference>
<dbReference type="Proteomes" id="UP000070076">
    <property type="component" value="Unassembled WGS sequence"/>
</dbReference>
<dbReference type="EMBL" id="LHYB01000053">
    <property type="protein sequence ID" value="KXB04008.1"/>
    <property type="molecule type" value="Genomic_DNA"/>
</dbReference>
<dbReference type="Pfam" id="PF01841">
    <property type="entry name" value="Transglut_core"/>
    <property type="match status" value="1"/>
</dbReference>
<name>A0A133VC27_9EURY</name>
<dbReference type="AlphaFoldDB" id="A0A133VC27"/>
<gene>
    <name evidence="2" type="ORF">AKJ48_03490</name>
</gene>
<feature type="domain" description="Transglutaminase-like" evidence="1">
    <location>
        <begin position="493"/>
        <end position="570"/>
    </location>
</feature>
<evidence type="ECO:0000259" key="1">
    <source>
        <dbReference type="SMART" id="SM00460"/>
    </source>
</evidence>
<comment type="caution">
    <text evidence="2">The sequence shown here is derived from an EMBL/GenBank/DDBJ whole genome shotgun (WGS) entry which is preliminary data.</text>
</comment>
<organism evidence="2 3">
    <name type="scientific">candidate division MSBL1 archaeon SCGC-AAA261O19</name>
    <dbReference type="NCBI Taxonomy" id="1698277"/>
    <lineage>
        <taxon>Archaea</taxon>
        <taxon>Methanobacteriati</taxon>
        <taxon>Methanobacteriota</taxon>
        <taxon>candidate division MSBL1</taxon>
    </lineage>
</organism>
<dbReference type="InterPro" id="IPR002931">
    <property type="entry name" value="Transglutaminase-like"/>
</dbReference>
<sequence length="575" mass="63316">MKKITILIAVIAGASITLGAYFLASQAGPQAASIQLNQSLTFWVDENGTGTAEWVYELPPSPLADLMRLEIVGGTMNGVPVHGMGVENAKLKYSADVRSYYAKFGIEMENISCNITGLDEGETLKVTMNWRTPHFAYRKDNAWEILFQPIDNESYARESINATKNLQSTLSVASESSPLNYTSKESIIMPAGANIANENELLSLGIESINYGGGTTENTTTFTKQIEGRHTVVSETQALVTQQLITITEEDFLESSQFFPINYTGDSPAYGFDGSASWVATDMKFGRERDKYTVSLDGQEFNVTPYQLLYYSSKKVVNLAENSENQLLSGAQPISVLFPDNEIGNWSAVFKTLTKDNYVTTARNIRNQITSTGKAPGEINSSIGPLRARDALFTFLRIISLHREHGELSDNIMFLPAPTDNLLNGGTEIPAKNAYFLLNTQSAITDTPQVNQIVSDIQEPSYSDKRVAEELNRWTYENITYKLVLGWFTSEEILNMGGGKCGDKANVYLALTRTAGIPAKRVTGFIIFEQVTYPFTEIAGVTPDGRYIVGHAWTKVYVPPDGWVLADPTGGWGRA</sequence>
<protein>
    <recommendedName>
        <fullName evidence="1">Transglutaminase-like domain-containing protein</fullName>
    </recommendedName>
</protein>
<dbReference type="SMART" id="SM00460">
    <property type="entry name" value="TGc"/>
    <property type="match status" value="1"/>
</dbReference>
<keyword evidence="3" id="KW-1185">Reference proteome</keyword>
<dbReference type="Gene3D" id="3.10.620.30">
    <property type="match status" value="1"/>
</dbReference>
<accession>A0A133VC27</accession>
<reference evidence="2 3" key="1">
    <citation type="journal article" date="2016" name="Sci. Rep.">
        <title>Metabolic traits of an uncultured archaeal lineage -MSBL1- from brine pools of the Red Sea.</title>
        <authorList>
            <person name="Mwirichia R."/>
            <person name="Alam I."/>
            <person name="Rashid M."/>
            <person name="Vinu M."/>
            <person name="Ba-Alawi W."/>
            <person name="Anthony Kamau A."/>
            <person name="Kamanda Ngugi D."/>
            <person name="Goker M."/>
            <person name="Klenk H.P."/>
            <person name="Bajic V."/>
            <person name="Stingl U."/>
        </authorList>
    </citation>
    <scope>NUCLEOTIDE SEQUENCE [LARGE SCALE GENOMIC DNA]</scope>
    <source>
        <strain evidence="2">SCGC-AAA261O19</strain>
    </source>
</reference>
<proteinExistence type="predicted"/>
<dbReference type="SUPFAM" id="SSF54001">
    <property type="entry name" value="Cysteine proteinases"/>
    <property type="match status" value="1"/>
</dbReference>
<evidence type="ECO:0000313" key="3">
    <source>
        <dbReference type="Proteomes" id="UP000070076"/>
    </source>
</evidence>
<evidence type="ECO:0000313" key="2">
    <source>
        <dbReference type="EMBL" id="KXB04008.1"/>
    </source>
</evidence>